<protein>
    <recommendedName>
        <fullName evidence="1">DUF4440 domain-containing protein</fullName>
    </recommendedName>
</protein>
<dbReference type="RefSeq" id="WP_072833478.1">
    <property type="nucleotide sequence ID" value="NZ_FQUU01000001.1"/>
</dbReference>
<sequence length="123" mass="14067">MQESEIISREKEWMDAWIAKDVSVFRDILSDDFLLSSARGNLMEKTEWINNASGPFTCKSFIWKEIKVRTYGNTAVVNAFVEQVASVGEKDWSGFFMLTDVWVQQNGKWQVVSRHGTGPLADQ</sequence>
<keyword evidence="3" id="KW-1185">Reference proteome</keyword>
<dbReference type="Gene3D" id="3.10.450.50">
    <property type="match status" value="1"/>
</dbReference>
<organism evidence="2 3">
    <name type="scientific">Flavisolibacter ginsengisoli DSM 18119</name>
    <dbReference type="NCBI Taxonomy" id="1121884"/>
    <lineage>
        <taxon>Bacteria</taxon>
        <taxon>Pseudomonadati</taxon>
        <taxon>Bacteroidota</taxon>
        <taxon>Chitinophagia</taxon>
        <taxon>Chitinophagales</taxon>
        <taxon>Chitinophagaceae</taxon>
        <taxon>Flavisolibacter</taxon>
    </lineage>
</organism>
<evidence type="ECO:0000313" key="3">
    <source>
        <dbReference type="Proteomes" id="UP000184048"/>
    </source>
</evidence>
<dbReference type="STRING" id="1121884.SAMN02745131_00325"/>
<gene>
    <name evidence="2" type="ORF">SAMN02745131_00325</name>
</gene>
<proteinExistence type="predicted"/>
<dbReference type="InterPro" id="IPR027843">
    <property type="entry name" value="DUF4440"/>
</dbReference>
<accession>A0A1M4T396</accession>
<evidence type="ECO:0000259" key="1">
    <source>
        <dbReference type="Pfam" id="PF14534"/>
    </source>
</evidence>
<dbReference type="InterPro" id="IPR032710">
    <property type="entry name" value="NTF2-like_dom_sf"/>
</dbReference>
<dbReference type="EMBL" id="FQUU01000001">
    <property type="protein sequence ID" value="SHE38767.1"/>
    <property type="molecule type" value="Genomic_DNA"/>
</dbReference>
<dbReference type="Proteomes" id="UP000184048">
    <property type="component" value="Unassembled WGS sequence"/>
</dbReference>
<dbReference type="AlphaFoldDB" id="A0A1M4T396"/>
<evidence type="ECO:0000313" key="2">
    <source>
        <dbReference type="EMBL" id="SHE38767.1"/>
    </source>
</evidence>
<feature type="domain" description="DUF4440" evidence="1">
    <location>
        <begin position="6"/>
        <end position="111"/>
    </location>
</feature>
<name>A0A1M4T396_9BACT</name>
<dbReference type="OrthoDB" id="8114763at2"/>
<reference evidence="2 3" key="1">
    <citation type="submission" date="2016-11" db="EMBL/GenBank/DDBJ databases">
        <authorList>
            <person name="Jaros S."/>
            <person name="Januszkiewicz K."/>
            <person name="Wedrychowicz H."/>
        </authorList>
    </citation>
    <scope>NUCLEOTIDE SEQUENCE [LARGE SCALE GENOMIC DNA]</scope>
    <source>
        <strain evidence="2 3">DSM 18119</strain>
    </source>
</reference>
<dbReference type="Pfam" id="PF14534">
    <property type="entry name" value="DUF4440"/>
    <property type="match status" value="1"/>
</dbReference>
<dbReference type="SUPFAM" id="SSF54427">
    <property type="entry name" value="NTF2-like"/>
    <property type="match status" value="1"/>
</dbReference>